<feature type="compositionally biased region" description="Polar residues" evidence="1">
    <location>
        <begin position="97"/>
        <end position="106"/>
    </location>
</feature>
<sequence>MSEAPRKRGRPPKYDTPEAKARQDVIAKRARRRLRNASVHGHIQFRIYTSQPVDELLPSSSPQRPQQPINCPDVHVNVASRSGGTETSLASIGPSITLETGSNSPSPLGEAALRSRVTGPHGDLCHYTREDDRCETPNSNLHHSTVSGSSERESRLGFPERSASPSPDAHDTAESEWDGIQQGGNAAVHEEDVGNGLLSDVDSQSEDAFETDPSSESDVSDAESEMGTYDTNTPSGSDLYLAKDFLERTWRRLCDCQEQEQEIISDNAQSGLSLKNMADYWRNLRVPDAIGITSQTRTDESEQVQPDWLSILSGGDSRPNLDIERSQENPPNIQRTWDIDSIISWASCLSITRGIYVSYHPPVSRNLGSSIHVFHHGTALHLIPHLRLGSGRQSPQFSVYVFFPGISHQFVAVVHLM</sequence>
<dbReference type="AlphaFoldDB" id="A0A420P478"/>
<feature type="compositionally biased region" description="Basic and acidic residues" evidence="1">
    <location>
        <begin position="123"/>
        <end position="135"/>
    </location>
</feature>
<dbReference type="VEuPathDB" id="FungiDB:FOXG_19330"/>
<dbReference type="VEuPathDB" id="FungiDB:HZS61_007550"/>
<evidence type="ECO:0000256" key="1">
    <source>
        <dbReference type="SAM" id="MobiDB-lite"/>
    </source>
</evidence>
<dbReference type="VEuPathDB" id="FungiDB:FOZG_17464"/>
<name>A0A420P478_FUSOX</name>
<reference evidence="2 3" key="1">
    <citation type="journal article" date="2018" name="Sci. Rep.">
        <title>Characterisation of pathogen-specific regions and novel effector candidates in Fusarium oxysporum f. sp. cepae.</title>
        <authorList>
            <person name="Armitage A.D."/>
            <person name="Taylor A."/>
            <person name="Sobczyk M.K."/>
            <person name="Baxter L."/>
            <person name="Greenfield B.P."/>
            <person name="Bates H.J."/>
            <person name="Wilson F."/>
            <person name="Jackson A.C."/>
            <person name="Ott S."/>
            <person name="Harrison R.J."/>
            <person name="Clarkson J.P."/>
        </authorList>
    </citation>
    <scope>NUCLEOTIDE SEQUENCE [LARGE SCALE GENOMIC DNA]</scope>
    <source>
        <strain evidence="2 3">Fo_A28</strain>
    </source>
</reference>
<evidence type="ECO:0000313" key="2">
    <source>
        <dbReference type="EMBL" id="RKK87312.1"/>
    </source>
</evidence>
<protein>
    <submittedName>
        <fullName evidence="2">Uncharacterized protein</fullName>
    </submittedName>
</protein>
<feature type="region of interest" description="Disordered" evidence="1">
    <location>
        <begin position="197"/>
        <end position="238"/>
    </location>
</feature>
<dbReference type="Proteomes" id="UP000285860">
    <property type="component" value="Unassembled WGS sequence"/>
</dbReference>
<feature type="region of interest" description="Disordered" evidence="1">
    <location>
        <begin position="84"/>
        <end position="177"/>
    </location>
</feature>
<comment type="caution">
    <text evidence="2">The sequence shown here is derived from an EMBL/GenBank/DDBJ whole genome shotgun (WGS) entry which is preliminary data.</text>
</comment>
<accession>A0A420P478</accession>
<organism evidence="2 3">
    <name type="scientific">Fusarium oxysporum</name>
    <name type="common">Fusarium vascular wilt</name>
    <dbReference type="NCBI Taxonomy" id="5507"/>
    <lineage>
        <taxon>Eukaryota</taxon>
        <taxon>Fungi</taxon>
        <taxon>Dikarya</taxon>
        <taxon>Ascomycota</taxon>
        <taxon>Pezizomycotina</taxon>
        <taxon>Sordariomycetes</taxon>
        <taxon>Hypocreomycetidae</taxon>
        <taxon>Hypocreales</taxon>
        <taxon>Nectriaceae</taxon>
        <taxon>Fusarium</taxon>
        <taxon>Fusarium oxysporum species complex</taxon>
    </lineage>
</organism>
<evidence type="ECO:0000313" key="3">
    <source>
        <dbReference type="Proteomes" id="UP000285860"/>
    </source>
</evidence>
<feature type="compositionally biased region" description="Polar residues" evidence="1">
    <location>
        <begin position="136"/>
        <end position="149"/>
    </location>
</feature>
<proteinExistence type="predicted"/>
<feature type="compositionally biased region" description="Acidic residues" evidence="1">
    <location>
        <begin position="203"/>
        <end position="224"/>
    </location>
</feature>
<feature type="region of interest" description="Disordered" evidence="1">
    <location>
        <begin position="1"/>
        <end position="23"/>
    </location>
</feature>
<gene>
    <name evidence="2" type="ORF">BFJ68_g17065</name>
</gene>
<dbReference type="EMBL" id="MRCY01000415">
    <property type="protein sequence ID" value="RKK87312.1"/>
    <property type="molecule type" value="Genomic_DNA"/>
</dbReference>